<dbReference type="EMBL" id="LAZR01039250">
    <property type="protein sequence ID" value="KKL17461.1"/>
    <property type="molecule type" value="Genomic_DNA"/>
</dbReference>
<evidence type="ECO:0000313" key="1">
    <source>
        <dbReference type="EMBL" id="KKL17461.1"/>
    </source>
</evidence>
<protein>
    <submittedName>
        <fullName evidence="1">Uncharacterized protein</fullName>
    </submittedName>
</protein>
<organism evidence="1">
    <name type="scientific">marine sediment metagenome</name>
    <dbReference type="NCBI Taxonomy" id="412755"/>
    <lineage>
        <taxon>unclassified sequences</taxon>
        <taxon>metagenomes</taxon>
        <taxon>ecological metagenomes</taxon>
    </lineage>
</organism>
<proteinExistence type="predicted"/>
<accession>A0A0F9DI96</accession>
<feature type="non-terminal residue" evidence="1">
    <location>
        <position position="1"/>
    </location>
</feature>
<name>A0A0F9DI96_9ZZZZ</name>
<sequence length="137" mass="14676">SKCVESATVPTSNIRLFISSIPVKPSRNTISPNSNPCDALVVTIGGSAFVIAETETVAFGSQDMVDPPDSKGEIETKDIKRIFAKLHGLGVSDTLAQHEVVSEILGFNSTLPSMNYLSVAQGDKVVTALMRREKAQR</sequence>
<dbReference type="AlphaFoldDB" id="A0A0F9DI96"/>
<reference evidence="1" key="1">
    <citation type="journal article" date="2015" name="Nature">
        <title>Complex archaea that bridge the gap between prokaryotes and eukaryotes.</title>
        <authorList>
            <person name="Spang A."/>
            <person name="Saw J.H."/>
            <person name="Jorgensen S.L."/>
            <person name="Zaremba-Niedzwiedzka K."/>
            <person name="Martijn J."/>
            <person name="Lind A.E."/>
            <person name="van Eijk R."/>
            <person name="Schleper C."/>
            <person name="Guy L."/>
            <person name="Ettema T.J."/>
        </authorList>
    </citation>
    <scope>NUCLEOTIDE SEQUENCE</scope>
</reference>
<gene>
    <name evidence="1" type="ORF">LCGC14_2485360</name>
</gene>
<comment type="caution">
    <text evidence="1">The sequence shown here is derived from an EMBL/GenBank/DDBJ whole genome shotgun (WGS) entry which is preliminary data.</text>
</comment>